<feature type="region of interest" description="Disordered" evidence="5">
    <location>
        <begin position="1"/>
        <end position="94"/>
    </location>
</feature>
<dbReference type="GeneTree" id="ENSGT00390000004198"/>
<dbReference type="PANTHER" id="PTHR28625">
    <property type="entry name" value="PROTEIN PHOSPHATASE 1 REGULATORY SUBUNIT 35"/>
    <property type="match status" value="1"/>
</dbReference>
<evidence type="ECO:0000256" key="3">
    <source>
        <dbReference type="ARBA" id="ARBA00023212"/>
    </source>
</evidence>
<organism evidence="7 8">
    <name type="scientific">Ornithorhynchus anatinus</name>
    <name type="common">Duckbill platypus</name>
    <dbReference type="NCBI Taxonomy" id="9258"/>
    <lineage>
        <taxon>Eukaryota</taxon>
        <taxon>Metazoa</taxon>
        <taxon>Chordata</taxon>
        <taxon>Craniata</taxon>
        <taxon>Vertebrata</taxon>
        <taxon>Euteleostomi</taxon>
        <taxon>Mammalia</taxon>
        <taxon>Monotremata</taxon>
        <taxon>Ornithorhynchidae</taxon>
        <taxon>Ornithorhynchus</taxon>
    </lineage>
</organism>
<evidence type="ECO:0000313" key="7">
    <source>
        <dbReference type="Ensembl" id="ENSOANP00000046753.1"/>
    </source>
</evidence>
<dbReference type="GO" id="GO:0005814">
    <property type="term" value="C:centriole"/>
    <property type="evidence" value="ECO:0007669"/>
    <property type="project" value="UniProtKB-SubCell"/>
</dbReference>
<dbReference type="Ensembl" id="ENSOANT00000061871.1">
    <property type="protein sequence ID" value="ENSOANP00000046753.1"/>
    <property type="gene ID" value="ENSOANG00000039968.1"/>
</dbReference>
<name>A0A6I8NZ91_ORNAN</name>
<reference evidence="7" key="2">
    <citation type="submission" date="2025-08" db="UniProtKB">
        <authorList>
            <consortium name="Ensembl"/>
        </authorList>
    </citation>
    <scope>IDENTIFICATION</scope>
    <source>
        <strain evidence="7">Glennie</strain>
    </source>
</reference>
<accession>A0A6I8NZ91</accession>
<dbReference type="Proteomes" id="UP000002279">
    <property type="component" value="Chromosome X5"/>
</dbReference>
<evidence type="ECO:0000256" key="2">
    <source>
        <dbReference type="ARBA" id="ARBA00022490"/>
    </source>
</evidence>
<evidence type="ECO:0000313" key="8">
    <source>
        <dbReference type="Proteomes" id="UP000002279"/>
    </source>
</evidence>
<comment type="subcellular location">
    <subcellularLocation>
        <location evidence="1">Cytoplasm</location>
        <location evidence="1">Cytoskeleton</location>
        <location evidence="1">Microtubule organizing center</location>
        <location evidence="1">Centrosome</location>
        <location evidence="1">Centriole</location>
    </subcellularLocation>
</comment>
<comment type="similarity">
    <text evidence="4">Belongs to the PPP1R35 family.</text>
</comment>
<dbReference type="InterPro" id="IPR029135">
    <property type="entry name" value="PPP1R35_C"/>
</dbReference>
<reference evidence="7" key="3">
    <citation type="submission" date="2025-09" db="UniProtKB">
        <authorList>
            <consortium name="Ensembl"/>
        </authorList>
    </citation>
    <scope>IDENTIFICATION</scope>
    <source>
        <strain evidence="7">Glennie</strain>
    </source>
</reference>
<dbReference type="Bgee" id="ENSOANG00000039968">
    <property type="expression patterns" value="Expressed in testis and 7 other cell types or tissues"/>
</dbReference>
<keyword evidence="3" id="KW-0206">Cytoskeleton</keyword>
<evidence type="ECO:0000256" key="4">
    <source>
        <dbReference type="ARBA" id="ARBA00029452"/>
    </source>
</evidence>
<reference evidence="7 8" key="1">
    <citation type="journal article" date="2008" name="Nature">
        <title>Genome analysis of the platypus reveals unique signatures of evolution.</title>
        <authorList>
            <person name="Warren W.C."/>
            <person name="Hillier L.W."/>
            <person name="Marshall Graves J.A."/>
            <person name="Birney E."/>
            <person name="Ponting C.P."/>
            <person name="Grutzner F."/>
            <person name="Belov K."/>
            <person name="Miller W."/>
            <person name="Clarke L."/>
            <person name="Chinwalla A.T."/>
            <person name="Yang S.P."/>
            <person name="Heger A."/>
            <person name="Locke D.P."/>
            <person name="Miethke P."/>
            <person name="Waters P.D."/>
            <person name="Veyrunes F."/>
            <person name="Fulton L."/>
            <person name="Fulton B."/>
            <person name="Graves T."/>
            <person name="Wallis J."/>
            <person name="Puente X.S."/>
            <person name="Lopez-Otin C."/>
            <person name="Ordonez G.R."/>
            <person name="Eichler E.E."/>
            <person name="Chen L."/>
            <person name="Cheng Z."/>
            <person name="Deakin J.E."/>
            <person name="Alsop A."/>
            <person name="Thompson K."/>
            <person name="Kirby P."/>
            <person name="Papenfuss A.T."/>
            <person name="Wakefield M.J."/>
            <person name="Olender T."/>
            <person name="Lancet D."/>
            <person name="Huttley G.A."/>
            <person name="Smit A.F."/>
            <person name="Pask A."/>
            <person name="Temple-Smith P."/>
            <person name="Batzer M.A."/>
            <person name="Walker J.A."/>
            <person name="Konkel M.K."/>
            <person name="Harris R.S."/>
            <person name="Whittington C.M."/>
            <person name="Wong E.S."/>
            <person name="Gemmell N.J."/>
            <person name="Buschiazzo E."/>
            <person name="Vargas Jentzsch I.M."/>
            <person name="Merkel A."/>
            <person name="Schmitz J."/>
            <person name="Zemann A."/>
            <person name="Churakov G."/>
            <person name="Kriegs J.O."/>
            <person name="Brosius J."/>
            <person name="Murchison E.P."/>
            <person name="Sachidanandam R."/>
            <person name="Smith C."/>
            <person name="Hannon G.J."/>
            <person name="Tsend-Ayush E."/>
            <person name="McMillan D."/>
            <person name="Attenborough R."/>
            <person name="Rens W."/>
            <person name="Ferguson-Smith M."/>
            <person name="Lefevre C.M."/>
            <person name="Sharp J.A."/>
            <person name="Nicholas K.R."/>
            <person name="Ray D.A."/>
            <person name="Kube M."/>
            <person name="Reinhardt R."/>
            <person name="Pringle T.H."/>
            <person name="Taylor J."/>
            <person name="Jones R.C."/>
            <person name="Nixon B."/>
            <person name="Dacheux J.L."/>
            <person name="Niwa H."/>
            <person name="Sekita Y."/>
            <person name="Huang X."/>
            <person name="Stark A."/>
            <person name="Kheradpour P."/>
            <person name="Kellis M."/>
            <person name="Flicek P."/>
            <person name="Chen Y."/>
            <person name="Webber C."/>
            <person name="Hardison R."/>
            <person name="Nelson J."/>
            <person name="Hallsworth-Pepin K."/>
            <person name="Delehaunty K."/>
            <person name="Markovic C."/>
            <person name="Minx P."/>
            <person name="Feng Y."/>
            <person name="Kremitzki C."/>
            <person name="Mitreva M."/>
            <person name="Glasscock J."/>
            <person name="Wylie T."/>
            <person name="Wohldmann P."/>
            <person name="Thiru P."/>
            <person name="Nhan M.N."/>
            <person name="Pohl C.S."/>
            <person name="Smith S.M."/>
            <person name="Hou S."/>
            <person name="Nefedov M."/>
            <person name="de Jong P.J."/>
            <person name="Renfree M.B."/>
            <person name="Mardis E.R."/>
            <person name="Wilson R.K."/>
        </authorList>
    </citation>
    <scope>NUCLEOTIDE SEQUENCE [LARGE SCALE GENOMIC DNA]</scope>
    <source>
        <strain evidence="7 8">Glennie</strain>
    </source>
</reference>
<dbReference type="AlphaFoldDB" id="A0A6I8NZ91"/>
<keyword evidence="8" id="KW-1185">Reference proteome</keyword>
<evidence type="ECO:0000256" key="1">
    <source>
        <dbReference type="ARBA" id="ARBA00004114"/>
    </source>
</evidence>
<dbReference type="InterPro" id="IPR033590">
    <property type="entry name" value="PPP1R35"/>
</dbReference>
<dbReference type="GO" id="GO:0019902">
    <property type="term" value="F:phosphatase binding"/>
    <property type="evidence" value="ECO:0007669"/>
    <property type="project" value="InterPro"/>
</dbReference>
<feature type="domain" description="Protein phosphatase 1 regulatory subunit 35 C-terminal" evidence="6">
    <location>
        <begin position="89"/>
        <end position="178"/>
    </location>
</feature>
<feature type="compositionally biased region" description="Low complexity" evidence="5">
    <location>
        <begin position="1"/>
        <end position="21"/>
    </location>
</feature>
<dbReference type="PANTHER" id="PTHR28625:SF1">
    <property type="entry name" value="PROTEIN PHOSPHATASE 1 REGULATORY SUBUNIT 35"/>
    <property type="match status" value="1"/>
</dbReference>
<sequence>MHPQGVPGAAPRPEPRGAVAPRPEPGLDLSLSPRTSPGPSPEPPCMGILRPRGGGGGGKRRQVRFLLDPRPSRDASAEPGPEPGSPAAPELHSSLGLQLQLQRAAAQEADDEFDALRAAEEQLRTSFLTRCGLDGSLAEGLNVPRSRRLFRDLVSLQVPEEAVLSEALRERLALLPPPP</sequence>
<protein>
    <recommendedName>
        <fullName evidence="6">Protein phosphatase 1 regulatory subunit 35 C-terminal domain-containing protein</fullName>
    </recommendedName>
</protein>
<dbReference type="OMA" id="NRCEPLP"/>
<proteinExistence type="inferred from homology"/>
<evidence type="ECO:0000256" key="5">
    <source>
        <dbReference type="SAM" id="MobiDB-lite"/>
    </source>
</evidence>
<dbReference type="FunCoup" id="A0A6I8NZ91">
    <property type="interactions" value="87"/>
</dbReference>
<evidence type="ECO:0000259" key="6">
    <source>
        <dbReference type="Pfam" id="PF15503"/>
    </source>
</evidence>
<dbReference type="InParanoid" id="A0A6I8NZ91"/>
<keyword evidence="2" id="KW-0963">Cytoplasm</keyword>
<dbReference type="Pfam" id="PF15503">
    <property type="entry name" value="PPP1R35_C"/>
    <property type="match status" value="1"/>
</dbReference>